<dbReference type="PANTHER" id="PTHR13484">
    <property type="entry name" value="FIP1-LIKE 1 PROTEIN"/>
    <property type="match status" value="1"/>
</dbReference>
<feature type="compositionally biased region" description="Polar residues" evidence="5">
    <location>
        <begin position="65"/>
        <end position="85"/>
    </location>
</feature>
<dbReference type="InterPro" id="IPR051187">
    <property type="entry name" value="Pre-mRNA_3'-end_processing_reg"/>
</dbReference>
<feature type="region of interest" description="Disordered" evidence="5">
    <location>
        <begin position="61"/>
        <end position="125"/>
    </location>
</feature>
<evidence type="ECO:0000256" key="3">
    <source>
        <dbReference type="ARBA" id="ARBA00022664"/>
    </source>
</evidence>
<reference evidence="7" key="1">
    <citation type="submission" date="2025-08" db="UniProtKB">
        <authorList>
            <consortium name="Ensembl"/>
        </authorList>
    </citation>
    <scope>IDENTIFICATION</scope>
</reference>
<sequence>MKGISLDAPGNIGGNAVLEIDLDTFEEKPWRKPGADLSDYFNYGFQEETWKAYCEKQKRLRQGLDPNTSNSTSNRITVQQGRTGNSSSEKEPEPIIPPPVKPDFTASQAQRRAGPPPNRIISPPYWGKESIHRCVSGSFGCH</sequence>
<evidence type="ECO:0000259" key="6">
    <source>
        <dbReference type="Pfam" id="PF05182"/>
    </source>
</evidence>
<keyword evidence="3" id="KW-0507">mRNA processing</keyword>
<evidence type="ECO:0000256" key="5">
    <source>
        <dbReference type="SAM" id="MobiDB-lite"/>
    </source>
</evidence>
<dbReference type="AlphaFoldDB" id="A0A8C4RAP8"/>
<evidence type="ECO:0000313" key="7">
    <source>
        <dbReference type="Ensembl" id="ENSEBUP00000027361.1"/>
    </source>
</evidence>
<evidence type="ECO:0000313" key="8">
    <source>
        <dbReference type="Proteomes" id="UP000694388"/>
    </source>
</evidence>
<comment type="subcellular location">
    <subcellularLocation>
        <location evidence="1">Nucleus</location>
    </subcellularLocation>
</comment>
<keyword evidence="8" id="KW-1185">Reference proteome</keyword>
<dbReference type="GO" id="GO:0005847">
    <property type="term" value="C:mRNA cleavage and polyadenylation specificity factor complex"/>
    <property type="evidence" value="ECO:0007669"/>
    <property type="project" value="TreeGrafter"/>
</dbReference>
<dbReference type="Ensembl" id="ENSEBUT00000027937.1">
    <property type="protein sequence ID" value="ENSEBUP00000027361.1"/>
    <property type="gene ID" value="ENSEBUG00000016765.1"/>
</dbReference>
<evidence type="ECO:0000256" key="4">
    <source>
        <dbReference type="ARBA" id="ARBA00023242"/>
    </source>
</evidence>
<reference evidence="7" key="2">
    <citation type="submission" date="2025-09" db="UniProtKB">
        <authorList>
            <consortium name="Ensembl"/>
        </authorList>
    </citation>
    <scope>IDENTIFICATION</scope>
</reference>
<comment type="similarity">
    <text evidence="2">Belongs to the FIP1 family.</text>
</comment>
<dbReference type="Proteomes" id="UP000694388">
    <property type="component" value="Unplaced"/>
</dbReference>
<feature type="domain" description="Pre-mRNA polyadenylation factor Fip1" evidence="6">
    <location>
        <begin position="19"/>
        <end position="61"/>
    </location>
</feature>
<dbReference type="PANTHER" id="PTHR13484:SF0">
    <property type="entry name" value="PRE-MRNA 3'-END-PROCESSING FACTOR FIP1"/>
    <property type="match status" value="1"/>
</dbReference>
<evidence type="ECO:0000256" key="1">
    <source>
        <dbReference type="ARBA" id="ARBA00004123"/>
    </source>
</evidence>
<keyword evidence="4" id="KW-0539">Nucleus</keyword>
<evidence type="ECO:0000256" key="2">
    <source>
        <dbReference type="ARBA" id="ARBA00007459"/>
    </source>
</evidence>
<dbReference type="GeneTree" id="ENSGT00940000162578"/>
<dbReference type="InterPro" id="IPR007854">
    <property type="entry name" value="Fip1_dom"/>
</dbReference>
<accession>A0A8C4RAP8</accession>
<name>A0A8C4RAP8_EPTBU</name>
<proteinExistence type="inferred from homology"/>
<organism evidence="7 8">
    <name type="scientific">Eptatretus burgeri</name>
    <name type="common">Inshore hagfish</name>
    <dbReference type="NCBI Taxonomy" id="7764"/>
    <lineage>
        <taxon>Eukaryota</taxon>
        <taxon>Metazoa</taxon>
        <taxon>Chordata</taxon>
        <taxon>Craniata</taxon>
        <taxon>Vertebrata</taxon>
        <taxon>Cyclostomata</taxon>
        <taxon>Myxini</taxon>
        <taxon>Myxiniformes</taxon>
        <taxon>Myxinidae</taxon>
        <taxon>Eptatretinae</taxon>
        <taxon>Eptatretus</taxon>
    </lineage>
</organism>
<dbReference type="Pfam" id="PF05182">
    <property type="entry name" value="Fip1"/>
    <property type="match status" value="1"/>
</dbReference>
<dbReference type="GO" id="GO:0006397">
    <property type="term" value="P:mRNA processing"/>
    <property type="evidence" value="ECO:0007669"/>
    <property type="project" value="UniProtKB-KW"/>
</dbReference>
<protein>
    <recommendedName>
        <fullName evidence="6">Pre-mRNA polyadenylation factor Fip1 domain-containing protein</fullName>
    </recommendedName>
</protein>